<dbReference type="Pfam" id="PF00551">
    <property type="entry name" value="Formyl_trans_N"/>
    <property type="match status" value="1"/>
</dbReference>
<dbReference type="GO" id="GO:0005829">
    <property type="term" value="C:cytosol"/>
    <property type="evidence" value="ECO:0007669"/>
    <property type="project" value="TreeGrafter"/>
</dbReference>
<dbReference type="Gene3D" id="3.40.50.170">
    <property type="entry name" value="Formyl transferase, N-terminal domain"/>
    <property type="match status" value="1"/>
</dbReference>
<comment type="catalytic activity">
    <reaction evidence="5 6">
        <text>N(1)-(5-phospho-beta-D-ribosyl)glycinamide + (6R)-10-formyltetrahydrofolate = N(2)-formyl-N(1)-(5-phospho-beta-D-ribosyl)glycinamide + (6S)-5,6,7,8-tetrahydrofolate + H(+)</text>
        <dbReference type="Rhea" id="RHEA:15053"/>
        <dbReference type="ChEBI" id="CHEBI:15378"/>
        <dbReference type="ChEBI" id="CHEBI:57453"/>
        <dbReference type="ChEBI" id="CHEBI:143788"/>
        <dbReference type="ChEBI" id="CHEBI:147286"/>
        <dbReference type="ChEBI" id="CHEBI:195366"/>
        <dbReference type="EC" id="2.1.2.2"/>
    </reaction>
</comment>
<comment type="function">
    <text evidence="6">Catalyzes the transfer of a formyl group from 10-formyltetrahydrofolate to 5-phospho-ribosyl-glycinamide (GAR), producing 5-phospho-ribosyl-N-formylglycinamide (FGAR) and tetrahydrofolate.</text>
</comment>
<evidence type="ECO:0000259" key="7">
    <source>
        <dbReference type="Pfam" id="PF00551"/>
    </source>
</evidence>
<dbReference type="Proteomes" id="UP000188998">
    <property type="component" value="Unassembled WGS sequence"/>
</dbReference>
<keyword evidence="2 6" id="KW-0808">Transferase</keyword>
<evidence type="ECO:0000256" key="1">
    <source>
        <dbReference type="ARBA" id="ARBA00005054"/>
    </source>
</evidence>
<dbReference type="InterPro" id="IPR004607">
    <property type="entry name" value="GART"/>
</dbReference>
<gene>
    <name evidence="6" type="primary">purN</name>
    <name evidence="8" type="ORF">BKG90_00115</name>
</gene>
<dbReference type="GO" id="GO:0004644">
    <property type="term" value="F:phosphoribosylglycinamide formyltransferase activity"/>
    <property type="evidence" value="ECO:0007669"/>
    <property type="project" value="UniProtKB-UniRule"/>
</dbReference>
<dbReference type="GeneID" id="85657435"/>
<keyword evidence="9" id="KW-1185">Reference proteome</keyword>
<protein>
    <recommendedName>
        <fullName evidence="6">Phosphoribosylglycinamide formyltransferase</fullName>
        <ecNumber evidence="6">2.1.2.2</ecNumber>
    </recommendedName>
    <alternativeName>
        <fullName evidence="6">5'-phosphoribosylglycinamide transformylase</fullName>
    </alternativeName>
    <alternativeName>
        <fullName evidence="6">GAR transformylase</fullName>
        <shortName evidence="6">GART</shortName>
    </alternativeName>
</protein>
<accession>A0AAJ3K6E4</accession>
<dbReference type="CDD" id="cd08645">
    <property type="entry name" value="FMT_core_GART"/>
    <property type="match status" value="1"/>
</dbReference>
<evidence type="ECO:0000256" key="6">
    <source>
        <dbReference type="HAMAP-Rule" id="MF_01930"/>
    </source>
</evidence>
<dbReference type="PROSITE" id="PS00373">
    <property type="entry name" value="GART"/>
    <property type="match status" value="1"/>
</dbReference>
<evidence type="ECO:0000313" key="9">
    <source>
        <dbReference type="Proteomes" id="UP000188998"/>
    </source>
</evidence>
<comment type="pathway">
    <text evidence="1 6">Purine metabolism; IMP biosynthesis via de novo pathway; N(2)-formyl-N(1)-(5-phospho-D-ribosyl)glycinamide from N(1)-(5-phospho-D-ribosyl)glycinamide (10-formyl THF route): step 1/1.</text>
</comment>
<feature type="binding site" evidence="6">
    <location>
        <begin position="12"/>
        <end position="14"/>
    </location>
    <ligand>
        <name>N(1)-(5-phospho-beta-D-ribosyl)glycinamide</name>
        <dbReference type="ChEBI" id="CHEBI:143788"/>
    </ligand>
</feature>
<feature type="site" description="Raises pKa of active site His" evidence="6">
    <location>
        <position position="145"/>
    </location>
</feature>
<dbReference type="InterPro" id="IPR001555">
    <property type="entry name" value="GART_AS"/>
</dbReference>
<organism evidence="8 9">
    <name type="scientific">Rodentibacter caecimuris</name>
    <dbReference type="NCBI Taxonomy" id="1796644"/>
    <lineage>
        <taxon>Bacteria</taxon>
        <taxon>Pseudomonadati</taxon>
        <taxon>Pseudomonadota</taxon>
        <taxon>Gammaproteobacteria</taxon>
        <taxon>Pasteurellales</taxon>
        <taxon>Pasteurellaceae</taxon>
        <taxon>Rodentibacter</taxon>
    </lineage>
</organism>
<dbReference type="HAMAP" id="MF_01930">
    <property type="entry name" value="PurN"/>
    <property type="match status" value="1"/>
</dbReference>
<dbReference type="EC" id="2.1.2.2" evidence="6"/>
<comment type="similarity">
    <text evidence="4 6">Belongs to the GART family.</text>
</comment>
<feature type="domain" description="Formyl transferase N-terminal" evidence="7">
    <location>
        <begin position="2"/>
        <end position="182"/>
    </location>
</feature>
<evidence type="ECO:0000256" key="3">
    <source>
        <dbReference type="ARBA" id="ARBA00022755"/>
    </source>
</evidence>
<evidence type="ECO:0000313" key="8">
    <source>
        <dbReference type="EMBL" id="OOF73495.1"/>
    </source>
</evidence>
<dbReference type="PANTHER" id="PTHR43369:SF2">
    <property type="entry name" value="PHOSPHORIBOSYLGLYCINAMIDE FORMYLTRANSFERASE"/>
    <property type="match status" value="1"/>
</dbReference>
<comment type="caution">
    <text evidence="8">The sequence shown here is derived from an EMBL/GenBank/DDBJ whole genome shotgun (WGS) entry which is preliminary data.</text>
</comment>
<sequence length="212" mass="23841">MKKIAVLISGQGSNLQAIIDACEKGFIPAKIACVVSNKIEAFGLVRAKSAVIPTSVFLRQDFINNQEMDRKIGDYLESFDVDLIVLAGYMKILTPEFTQRFQGKILNIHPSLLPKYAGLNTYQRALEAGDTEHGTTIHFVNEEMDGGAIILQAKVPIFPNDTVEDIELRTREQEYRIYPMVIKWFIEDRLSLKEGIAYLDGKPLPKQGYACE</sequence>
<dbReference type="SUPFAM" id="SSF53328">
    <property type="entry name" value="Formyltransferase"/>
    <property type="match status" value="1"/>
</dbReference>
<dbReference type="InterPro" id="IPR036477">
    <property type="entry name" value="Formyl_transf_N_sf"/>
</dbReference>
<dbReference type="NCBIfam" id="TIGR00639">
    <property type="entry name" value="PurN"/>
    <property type="match status" value="1"/>
</dbReference>
<dbReference type="InterPro" id="IPR002376">
    <property type="entry name" value="Formyl_transf_N"/>
</dbReference>
<dbReference type="PANTHER" id="PTHR43369">
    <property type="entry name" value="PHOSPHORIBOSYLGLYCINAMIDE FORMYLTRANSFERASE"/>
    <property type="match status" value="1"/>
</dbReference>
<feature type="binding site" evidence="6">
    <location>
        <position position="107"/>
    </location>
    <ligand>
        <name>(6R)-10-formyltetrahydrofolate</name>
        <dbReference type="ChEBI" id="CHEBI:195366"/>
    </ligand>
</feature>
<dbReference type="GO" id="GO:0006189">
    <property type="term" value="P:'de novo' IMP biosynthetic process"/>
    <property type="evidence" value="ECO:0007669"/>
    <property type="project" value="UniProtKB-UniRule"/>
</dbReference>
<feature type="binding site" evidence="6">
    <location>
        <begin position="90"/>
        <end position="93"/>
    </location>
    <ligand>
        <name>(6R)-10-formyltetrahydrofolate</name>
        <dbReference type="ChEBI" id="CHEBI:195366"/>
    </ligand>
</feature>
<dbReference type="AlphaFoldDB" id="A0AAJ3K6E4"/>
<dbReference type="RefSeq" id="WP_059365674.1">
    <property type="nucleotide sequence ID" value="NZ_BBXJ01000001.1"/>
</dbReference>
<feature type="active site" description="Proton donor" evidence="6">
    <location>
        <position position="109"/>
    </location>
</feature>
<proteinExistence type="inferred from homology"/>
<reference evidence="8 9" key="1">
    <citation type="submission" date="2016-10" db="EMBL/GenBank/DDBJ databases">
        <title>Rodentibacter gen. nov. and new species.</title>
        <authorList>
            <person name="Christensen H."/>
        </authorList>
    </citation>
    <scope>NUCLEOTIDE SEQUENCE [LARGE SCALE GENOMIC DNA]</scope>
    <source>
        <strain evidence="8 9">199137021</strain>
    </source>
</reference>
<keyword evidence="3 6" id="KW-0658">Purine biosynthesis</keyword>
<evidence type="ECO:0000256" key="2">
    <source>
        <dbReference type="ARBA" id="ARBA00022679"/>
    </source>
</evidence>
<dbReference type="EMBL" id="MLAB01000002">
    <property type="protein sequence ID" value="OOF73495.1"/>
    <property type="molecule type" value="Genomic_DNA"/>
</dbReference>
<feature type="binding site" evidence="6">
    <location>
        <position position="59"/>
    </location>
    <ligand>
        <name>(6R)-10-formyltetrahydrofolate</name>
        <dbReference type="ChEBI" id="CHEBI:195366"/>
    </ligand>
</feature>
<evidence type="ECO:0000256" key="4">
    <source>
        <dbReference type="ARBA" id="ARBA00038440"/>
    </source>
</evidence>
<evidence type="ECO:0000256" key="5">
    <source>
        <dbReference type="ARBA" id="ARBA00047664"/>
    </source>
</evidence>
<name>A0AAJ3K6E4_9PAST</name>